<feature type="transmembrane region" description="Helical" evidence="4">
    <location>
        <begin position="318"/>
        <end position="336"/>
    </location>
</feature>
<sequence>MAPADQDAENHKSSTTQNMVEKDTPKDVVETDSSAPETKPARTIPNGGLQAWLQVVGAFFLYFNTWGLLSSYGSFQAYYETSLLKSYTPFEISTIGSVQSFLLVFLGFVTGSIYDAGYYRYLLGAGSLLVFFGTLMQSFCTEFWQLLLAQGFCIGIGCGCLSIMTVAITALWFNTKLPIANGIAACGSGVGGVIFPIVIKNLLPKIGFGWTVRTIALIVLVTLAVCNIVLRGPGASAKRRALVHRESLTDWPYVALIFAYFTVFLGLYTPFFYVESFTVSTGITSEDTAFYLLAIVNLSSIIGRIIPNIHLAGMMGPMNMITITTICLAATSLGFIGVKNAAGVFVVSVVYGFFTGTFFALQPTIFVRLTGDMSVMGTRFGMAFSIMSFGLLIGSPISGVLQRAFGSYNASWVWAAITVAGGSILLGVARTLKVGPKVAIKI</sequence>
<feature type="region of interest" description="Disordered" evidence="3">
    <location>
        <begin position="1"/>
        <end position="42"/>
    </location>
</feature>
<feature type="domain" description="Major facilitator superfamily (MFS) profile" evidence="5">
    <location>
        <begin position="344"/>
        <end position="442"/>
    </location>
</feature>
<dbReference type="EMBL" id="JAUJFL010000003">
    <property type="protein sequence ID" value="KAK2606586.1"/>
    <property type="molecule type" value="Genomic_DNA"/>
</dbReference>
<dbReference type="SUPFAM" id="SSF103473">
    <property type="entry name" value="MFS general substrate transporter"/>
    <property type="match status" value="1"/>
</dbReference>
<accession>A0AAD9SEC3</accession>
<dbReference type="Gene3D" id="1.20.1250.20">
    <property type="entry name" value="MFS general substrate transporter like domains"/>
    <property type="match status" value="1"/>
</dbReference>
<dbReference type="InterPro" id="IPR020846">
    <property type="entry name" value="MFS_dom"/>
</dbReference>
<evidence type="ECO:0000313" key="7">
    <source>
        <dbReference type="Proteomes" id="UP001265746"/>
    </source>
</evidence>
<dbReference type="GO" id="GO:0016020">
    <property type="term" value="C:membrane"/>
    <property type="evidence" value="ECO:0007669"/>
    <property type="project" value="UniProtKB-SubCell"/>
</dbReference>
<dbReference type="PROSITE" id="PS50850">
    <property type="entry name" value="MFS"/>
    <property type="match status" value="1"/>
</dbReference>
<comment type="subcellular location">
    <subcellularLocation>
        <location evidence="1">Membrane</location>
        <topology evidence="1">Multi-pass membrane protein</topology>
    </subcellularLocation>
</comment>
<proteinExistence type="inferred from homology"/>
<feature type="transmembrane region" description="Helical" evidence="4">
    <location>
        <begin position="92"/>
        <end position="114"/>
    </location>
</feature>
<evidence type="ECO:0000256" key="4">
    <source>
        <dbReference type="SAM" id="Phobius"/>
    </source>
</evidence>
<feature type="transmembrane region" description="Helical" evidence="4">
    <location>
        <begin position="342"/>
        <end position="361"/>
    </location>
</feature>
<feature type="transmembrane region" description="Helical" evidence="4">
    <location>
        <begin position="179"/>
        <end position="198"/>
    </location>
</feature>
<feature type="transmembrane region" description="Helical" evidence="4">
    <location>
        <begin position="289"/>
        <end position="306"/>
    </location>
</feature>
<gene>
    <name evidence="6" type="ORF">N8I77_005324</name>
</gene>
<dbReference type="InterPro" id="IPR036259">
    <property type="entry name" value="MFS_trans_sf"/>
</dbReference>
<dbReference type="InterPro" id="IPR011701">
    <property type="entry name" value="MFS"/>
</dbReference>
<keyword evidence="7" id="KW-1185">Reference proteome</keyword>
<organism evidence="6 7">
    <name type="scientific">Phomopsis amygdali</name>
    <name type="common">Fusicoccum amygdali</name>
    <dbReference type="NCBI Taxonomy" id="1214568"/>
    <lineage>
        <taxon>Eukaryota</taxon>
        <taxon>Fungi</taxon>
        <taxon>Dikarya</taxon>
        <taxon>Ascomycota</taxon>
        <taxon>Pezizomycotina</taxon>
        <taxon>Sordariomycetes</taxon>
        <taxon>Sordariomycetidae</taxon>
        <taxon>Diaporthales</taxon>
        <taxon>Diaporthaceae</taxon>
        <taxon>Diaporthe</taxon>
    </lineage>
</organism>
<feature type="transmembrane region" description="Helical" evidence="4">
    <location>
        <begin position="210"/>
        <end position="230"/>
    </location>
</feature>
<keyword evidence="4" id="KW-0472">Membrane</keyword>
<dbReference type="AlphaFoldDB" id="A0AAD9SEC3"/>
<dbReference type="Pfam" id="PF07690">
    <property type="entry name" value="MFS_1"/>
    <property type="match status" value="1"/>
</dbReference>
<comment type="similarity">
    <text evidence="2">Belongs to the major facilitator superfamily. Monocarboxylate porter (TC 2.A.1.13) family.</text>
</comment>
<protein>
    <recommendedName>
        <fullName evidence="5">Major facilitator superfamily (MFS) profile domain-containing protein</fullName>
    </recommendedName>
</protein>
<evidence type="ECO:0000256" key="1">
    <source>
        <dbReference type="ARBA" id="ARBA00004141"/>
    </source>
</evidence>
<comment type="caution">
    <text evidence="6">The sequence shown here is derived from an EMBL/GenBank/DDBJ whole genome shotgun (WGS) entry which is preliminary data.</text>
</comment>
<evidence type="ECO:0000313" key="6">
    <source>
        <dbReference type="EMBL" id="KAK2606586.1"/>
    </source>
</evidence>
<dbReference type="InterPro" id="IPR050327">
    <property type="entry name" value="Proton-linked_MCT"/>
</dbReference>
<feature type="transmembrane region" description="Helical" evidence="4">
    <location>
        <begin position="121"/>
        <end position="139"/>
    </location>
</feature>
<feature type="transmembrane region" description="Helical" evidence="4">
    <location>
        <begin position="251"/>
        <end position="269"/>
    </location>
</feature>
<keyword evidence="4" id="KW-0812">Transmembrane</keyword>
<feature type="transmembrane region" description="Helical" evidence="4">
    <location>
        <begin position="411"/>
        <end position="432"/>
    </location>
</feature>
<evidence type="ECO:0000259" key="5">
    <source>
        <dbReference type="PROSITE" id="PS50850"/>
    </source>
</evidence>
<name>A0AAD9SEC3_PHOAM</name>
<keyword evidence="4" id="KW-1133">Transmembrane helix</keyword>
<dbReference type="GO" id="GO:0022857">
    <property type="term" value="F:transmembrane transporter activity"/>
    <property type="evidence" value="ECO:0007669"/>
    <property type="project" value="InterPro"/>
</dbReference>
<dbReference type="PANTHER" id="PTHR11360">
    <property type="entry name" value="MONOCARBOXYLATE TRANSPORTER"/>
    <property type="match status" value="1"/>
</dbReference>
<evidence type="ECO:0000256" key="2">
    <source>
        <dbReference type="ARBA" id="ARBA00006727"/>
    </source>
</evidence>
<feature type="transmembrane region" description="Helical" evidence="4">
    <location>
        <begin position="145"/>
        <end position="172"/>
    </location>
</feature>
<feature type="compositionally biased region" description="Basic and acidic residues" evidence="3">
    <location>
        <begin position="20"/>
        <end position="29"/>
    </location>
</feature>
<feature type="transmembrane region" description="Helical" evidence="4">
    <location>
        <begin position="51"/>
        <end position="72"/>
    </location>
</feature>
<dbReference type="Proteomes" id="UP001265746">
    <property type="component" value="Unassembled WGS sequence"/>
</dbReference>
<feature type="transmembrane region" description="Helical" evidence="4">
    <location>
        <begin position="382"/>
        <end position="405"/>
    </location>
</feature>
<evidence type="ECO:0000256" key="3">
    <source>
        <dbReference type="SAM" id="MobiDB-lite"/>
    </source>
</evidence>
<reference evidence="6" key="1">
    <citation type="submission" date="2023-06" db="EMBL/GenBank/DDBJ databases">
        <authorList>
            <person name="Noh H."/>
        </authorList>
    </citation>
    <scope>NUCLEOTIDE SEQUENCE</scope>
    <source>
        <strain evidence="6">DUCC20226</strain>
    </source>
</reference>
<dbReference type="PANTHER" id="PTHR11360:SF234">
    <property type="entry name" value="MFS-TYPE TRANSPORTER DBAD-RELATED"/>
    <property type="match status" value="1"/>
</dbReference>